<dbReference type="STRING" id="1284197.S7ZYV7"/>
<dbReference type="PROSITE" id="PS00138">
    <property type="entry name" value="SUBTILASE_SER"/>
    <property type="match status" value="1"/>
</dbReference>
<dbReference type="AlphaFoldDB" id="S7ZYV7"/>
<keyword evidence="3 5" id="KW-0378">Hydrolase</keyword>
<evidence type="ECO:0000256" key="1">
    <source>
        <dbReference type="ARBA" id="ARBA00011073"/>
    </source>
</evidence>
<dbReference type="SUPFAM" id="SSF52743">
    <property type="entry name" value="Subtilisin-like"/>
    <property type="match status" value="1"/>
</dbReference>
<comment type="similarity">
    <text evidence="1 5">Belongs to the peptidase S8 family.</text>
</comment>
<feature type="active site" description="Charge relay system" evidence="5">
    <location>
        <position position="230"/>
    </location>
</feature>
<feature type="active site" description="Charge relay system" evidence="5">
    <location>
        <position position="188"/>
    </location>
</feature>
<evidence type="ECO:0000256" key="4">
    <source>
        <dbReference type="ARBA" id="ARBA00022825"/>
    </source>
</evidence>
<feature type="active site" description="Charge relay system" evidence="5">
    <location>
        <position position="430"/>
    </location>
</feature>
<gene>
    <name evidence="8" type="ORF">H072_10622</name>
</gene>
<organism evidence="8 9">
    <name type="scientific">Dactylellina haptotyla (strain CBS 200.50)</name>
    <name type="common">Nematode-trapping fungus</name>
    <name type="synonym">Monacrosporium haptotylum</name>
    <dbReference type="NCBI Taxonomy" id="1284197"/>
    <lineage>
        <taxon>Eukaryota</taxon>
        <taxon>Fungi</taxon>
        <taxon>Dikarya</taxon>
        <taxon>Ascomycota</taxon>
        <taxon>Pezizomycotina</taxon>
        <taxon>Orbiliomycetes</taxon>
        <taxon>Orbiliales</taxon>
        <taxon>Orbiliaceae</taxon>
        <taxon>Dactylellina</taxon>
    </lineage>
</organism>
<feature type="compositionally biased region" description="Pro residues" evidence="6">
    <location>
        <begin position="495"/>
        <end position="506"/>
    </location>
</feature>
<feature type="compositionally biased region" description="Basic residues" evidence="6">
    <location>
        <begin position="96"/>
        <end position="106"/>
    </location>
</feature>
<dbReference type="HOGENOM" id="CLU_538634_0_0_1"/>
<dbReference type="GO" id="GO:0006508">
    <property type="term" value="P:proteolysis"/>
    <property type="evidence" value="ECO:0007669"/>
    <property type="project" value="UniProtKB-KW"/>
</dbReference>
<feature type="region of interest" description="Disordered" evidence="6">
    <location>
        <begin position="77"/>
        <end position="112"/>
    </location>
</feature>
<dbReference type="Proteomes" id="UP000015100">
    <property type="component" value="Unassembled WGS sequence"/>
</dbReference>
<name>S7ZYV7_DACHA</name>
<dbReference type="InterPro" id="IPR015500">
    <property type="entry name" value="Peptidase_S8_subtilisin-rel"/>
</dbReference>
<dbReference type="OMA" id="PARWINK"/>
<dbReference type="eggNOG" id="KOG1153">
    <property type="taxonomic scope" value="Eukaryota"/>
</dbReference>
<feature type="region of interest" description="Disordered" evidence="6">
    <location>
        <begin position="487"/>
        <end position="506"/>
    </location>
</feature>
<dbReference type="EMBL" id="AQGS01001000">
    <property type="protein sequence ID" value="EPS35915.1"/>
    <property type="molecule type" value="Genomic_DNA"/>
</dbReference>
<evidence type="ECO:0000256" key="3">
    <source>
        <dbReference type="ARBA" id="ARBA00022801"/>
    </source>
</evidence>
<dbReference type="GO" id="GO:0004252">
    <property type="term" value="F:serine-type endopeptidase activity"/>
    <property type="evidence" value="ECO:0007669"/>
    <property type="project" value="UniProtKB-UniRule"/>
</dbReference>
<reference evidence="9" key="2">
    <citation type="submission" date="2013-04" db="EMBL/GenBank/DDBJ databases">
        <title>Genomic mechanisms accounting for the adaptation to parasitism in nematode-trapping fungi.</title>
        <authorList>
            <person name="Ahren D.G."/>
        </authorList>
    </citation>
    <scope>NUCLEOTIDE SEQUENCE [LARGE SCALE GENOMIC DNA]</scope>
    <source>
        <strain evidence="9">CBS 200.50</strain>
    </source>
</reference>
<proteinExistence type="inferred from homology"/>
<keyword evidence="9" id="KW-1185">Reference proteome</keyword>
<dbReference type="InterPro" id="IPR050131">
    <property type="entry name" value="Peptidase_S8_subtilisin-like"/>
</dbReference>
<keyword evidence="2 5" id="KW-0645">Protease</keyword>
<dbReference type="PANTHER" id="PTHR43806">
    <property type="entry name" value="PEPTIDASE S8"/>
    <property type="match status" value="1"/>
</dbReference>
<comment type="caution">
    <text evidence="8">The sequence shown here is derived from an EMBL/GenBank/DDBJ whole genome shotgun (WGS) entry which is preliminary data.</text>
</comment>
<protein>
    <recommendedName>
        <fullName evidence="7">Peptidase S8/S53 domain-containing protein</fullName>
    </recommendedName>
</protein>
<evidence type="ECO:0000313" key="8">
    <source>
        <dbReference type="EMBL" id="EPS35915.1"/>
    </source>
</evidence>
<accession>S7ZYV7</accession>
<feature type="domain" description="Peptidase S8/S53" evidence="7">
    <location>
        <begin position="179"/>
        <end position="445"/>
    </location>
</feature>
<dbReference type="InterPro" id="IPR000209">
    <property type="entry name" value="Peptidase_S8/S53_dom"/>
</dbReference>
<evidence type="ECO:0000256" key="5">
    <source>
        <dbReference type="PROSITE-ProRule" id="PRU01240"/>
    </source>
</evidence>
<sequence length="506" mass="56567">MSLEVPPAANLENLKNIPKDCLSGIEFHNKIFSDLYSVSEREQSFFATWLQDSDDGDHYDEEMDAESDWSDYSDMDINSDPVGPVKRQVKTEQQRRGTRRRGRHGATKSILQPLSKRRNRSIGYSNSTLVASRAKRAQKREVEAISIGGHAFDLQVLSQPPGVPHAGLFGKFWNFKKPGKNTVIYVIDTGYDLQHPELEGTDVQEWLDPEVFPWDEDNDMQEQYTHGDLHGTAVLSKLAGKTVGVSKNAKFVLARFCDGRGRPGIDNTMDMIIKVIDHIKTHNSRSNCVVNFSLTWNADGSTSQEYAVHLHAHSRELFRTLASLPNVIMVASAGNDPSSEDAPVVERYPAIFTRTRNIARKLIVAGGYDPYTGQEYHKTLPVTKVWAPSRLNSCACLYKDGVLQAKSEDAVWDSMPFAIKNELCYMSGTSFAVPLVAGFLANWLSNGMTINGVVDYMYKLAYPRVKDGPPVLFSGIGIESWPRNRQPDWFKQGQEPPPPPDSLPGL</sequence>
<dbReference type="InterPro" id="IPR023828">
    <property type="entry name" value="Peptidase_S8_Ser-AS"/>
</dbReference>
<evidence type="ECO:0000256" key="2">
    <source>
        <dbReference type="ARBA" id="ARBA00022670"/>
    </source>
</evidence>
<dbReference type="Gene3D" id="3.40.50.200">
    <property type="entry name" value="Peptidase S8/S53 domain"/>
    <property type="match status" value="1"/>
</dbReference>
<reference evidence="8 9" key="1">
    <citation type="journal article" date="2013" name="PLoS Genet.">
        <title>Genomic mechanisms accounting for the adaptation to parasitism in nematode-trapping fungi.</title>
        <authorList>
            <person name="Meerupati T."/>
            <person name="Andersson K.M."/>
            <person name="Friman E."/>
            <person name="Kumar D."/>
            <person name="Tunlid A."/>
            <person name="Ahren D."/>
        </authorList>
    </citation>
    <scope>NUCLEOTIDE SEQUENCE [LARGE SCALE GENOMIC DNA]</scope>
    <source>
        <strain evidence="8 9">CBS 200.50</strain>
    </source>
</reference>
<dbReference type="InterPro" id="IPR036852">
    <property type="entry name" value="Peptidase_S8/S53_dom_sf"/>
</dbReference>
<evidence type="ECO:0000259" key="7">
    <source>
        <dbReference type="Pfam" id="PF00082"/>
    </source>
</evidence>
<dbReference type="PANTHER" id="PTHR43806:SF11">
    <property type="entry name" value="CEREVISIN-RELATED"/>
    <property type="match status" value="1"/>
</dbReference>
<dbReference type="PRINTS" id="PR00723">
    <property type="entry name" value="SUBTILISIN"/>
</dbReference>
<dbReference type="PROSITE" id="PS51892">
    <property type="entry name" value="SUBTILASE"/>
    <property type="match status" value="1"/>
</dbReference>
<evidence type="ECO:0000313" key="9">
    <source>
        <dbReference type="Proteomes" id="UP000015100"/>
    </source>
</evidence>
<evidence type="ECO:0000256" key="6">
    <source>
        <dbReference type="SAM" id="MobiDB-lite"/>
    </source>
</evidence>
<dbReference type="CDD" id="cd00306">
    <property type="entry name" value="Peptidases_S8_S53"/>
    <property type="match status" value="1"/>
</dbReference>
<dbReference type="OrthoDB" id="1896086at2759"/>
<dbReference type="Pfam" id="PF00082">
    <property type="entry name" value="Peptidase_S8"/>
    <property type="match status" value="1"/>
</dbReference>
<keyword evidence="4 5" id="KW-0720">Serine protease</keyword>